<protein>
    <recommendedName>
        <fullName evidence="3">EpsG family protein</fullName>
    </recommendedName>
</protein>
<name>A0A6G1ZLQ9_9BACT</name>
<dbReference type="Pfam" id="PF14897">
    <property type="entry name" value="EpsG"/>
    <property type="match status" value="1"/>
</dbReference>
<accession>A0A6G1ZLQ9</accession>
<dbReference type="EMBL" id="WKLP01000065">
    <property type="protein sequence ID" value="MRY14742.1"/>
    <property type="molecule type" value="Genomic_DNA"/>
</dbReference>
<dbReference type="AlphaFoldDB" id="A0A6G1ZLQ9"/>
<evidence type="ECO:0008006" key="3">
    <source>
        <dbReference type="Google" id="ProtNLM"/>
    </source>
</evidence>
<feature type="transmembrane region" description="Helical" evidence="1">
    <location>
        <begin position="263"/>
        <end position="280"/>
    </location>
</feature>
<feature type="transmembrane region" description="Helical" evidence="1">
    <location>
        <begin position="292"/>
        <end position="310"/>
    </location>
</feature>
<evidence type="ECO:0000256" key="1">
    <source>
        <dbReference type="SAM" id="Phobius"/>
    </source>
</evidence>
<comment type="caution">
    <text evidence="2">The sequence shown here is derived from an EMBL/GenBank/DDBJ whole genome shotgun (WGS) entry which is preliminary data.</text>
</comment>
<keyword evidence="1" id="KW-0472">Membrane</keyword>
<organism evidence="2">
    <name type="scientific">Parabacteroides goldsteinii</name>
    <dbReference type="NCBI Taxonomy" id="328812"/>
    <lineage>
        <taxon>Bacteria</taxon>
        <taxon>Pseudomonadati</taxon>
        <taxon>Bacteroidota</taxon>
        <taxon>Bacteroidia</taxon>
        <taxon>Bacteroidales</taxon>
        <taxon>Tannerellaceae</taxon>
        <taxon>Parabacteroides</taxon>
    </lineage>
</organism>
<evidence type="ECO:0000313" key="2">
    <source>
        <dbReference type="EMBL" id="MRY14742.1"/>
    </source>
</evidence>
<feature type="transmembrane region" description="Helical" evidence="1">
    <location>
        <begin position="127"/>
        <end position="145"/>
    </location>
</feature>
<proteinExistence type="predicted"/>
<dbReference type="RefSeq" id="WP_010802602.1">
    <property type="nucleotide sequence ID" value="NZ_CAJSYT010000017.1"/>
</dbReference>
<keyword evidence="1" id="KW-1133">Transmembrane helix</keyword>
<feature type="transmembrane region" description="Helical" evidence="1">
    <location>
        <begin position="174"/>
        <end position="199"/>
    </location>
</feature>
<feature type="transmembrane region" description="Helical" evidence="1">
    <location>
        <begin position="6"/>
        <end position="26"/>
    </location>
</feature>
<feature type="transmembrane region" description="Helical" evidence="1">
    <location>
        <begin position="322"/>
        <end position="339"/>
    </location>
</feature>
<reference evidence="2" key="1">
    <citation type="journal article" date="2019" name="Nat. Med.">
        <title>A library of human gut bacterial isolates paired with longitudinal multiomics data enables mechanistic microbiome research.</title>
        <authorList>
            <person name="Poyet M."/>
            <person name="Groussin M."/>
            <person name="Gibbons S.M."/>
            <person name="Avila-Pacheco J."/>
            <person name="Jiang X."/>
            <person name="Kearney S.M."/>
            <person name="Perrotta A.R."/>
            <person name="Berdy B."/>
            <person name="Zhao S."/>
            <person name="Lieberman T.D."/>
            <person name="Swanson P.K."/>
            <person name="Smith M."/>
            <person name="Roesemann S."/>
            <person name="Alexander J.E."/>
            <person name="Rich S.A."/>
            <person name="Livny J."/>
            <person name="Vlamakis H."/>
            <person name="Clish C."/>
            <person name="Bullock K."/>
            <person name="Deik A."/>
            <person name="Scott J."/>
            <person name="Pierce K.A."/>
            <person name="Xavier R.J."/>
            <person name="Alm E.J."/>
        </authorList>
    </citation>
    <scope>NUCLEOTIDE SEQUENCE</scope>
    <source>
        <strain evidence="2">BIOML-A4</strain>
    </source>
</reference>
<feature type="transmembrane region" description="Helical" evidence="1">
    <location>
        <begin position="99"/>
        <end position="122"/>
    </location>
</feature>
<gene>
    <name evidence="2" type="ORF">GKE01_25305</name>
</gene>
<dbReference type="InterPro" id="IPR049458">
    <property type="entry name" value="EpsG-like"/>
</dbReference>
<feature type="transmembrane region" description="Helical" evidence="1">
    <location>
        <begin position="345"/>
        <end position="364"/>
    </location>
</feature>
<sequence length="381" mass="45587">MITSFLVYPFMIFSMFMLFRVPVNCYNGRLLKARTNMMYWFHVAIGIFIFIFFTGVRWDVGIDQLSYWQIYNTLSLTDTFIRDDMEIGFVGFMKLLSKFGLSSTVFFAIVGLIQLCCTLTIFRREKFVIPFFCIGLICGGIFFSWCNGLRQQLVLSVFLCICSFFLLEKKVVPTLISIFLLTFFHRSAVFLFVLVPLMWIDLEKFFIKRKWQYLILFVALILSQFSVWENLSDYLDKLLVFVEYDDRYNSEVLMRVGSRTVNFGARRIIFLLFDILIIFYSNRMRQFYSSKIYYFVHALFLVLIFIQPLFMNSLAFSRFVDYFVIYRVIMLAYLMYYLFYIHSYMMGWVIILLLACHLSIQIIVDKGHHSDCVRYEFVWNR</sequence>
<feature type="transmembrane region" description="Helical" evidence="1">
    <location>
        <begin position="38"/>
        <end position="58"/>
    </location>
</feature>
<feature type="transmembrane region" description="Helical" evidence="1">
    <location>
        <begin position="211"/>
        <end position="228"/>
    </location>
</feature>
<keyword evidence="1" id="KW-0812">Transmembrane</keyword>